<evidence type="ECO:0000256" key="9">
    <source>
        <dbReference type="ARBA" id="ARBA00022837"/>
    </source>
</evidence>
<dbReference type="GO" id="GO:0030246">
    <property type="term" value="F:carbohydrate binding"/>
    <property type="evidence" value="ECO:0007669"/>
    <property type="project" value="UniProtKB-KW"/>
</dbReference>
<dbReference type="InterPro" id="IPR013320">
    <property type="entry name" value="ConA-like_dom_sf"/>
</dbReference>
<evidence type="ECO:0000256" key="10">
    <source>
        <dbReference type="ARBA" id="ARBA00023186"/>
    </source>
</evidence>
<feature type="binding site" evidence="12">
    <location>
        <position position="125"/>
    </location>
    <ligand>
        <name>an alpha-D-glucoside</name>
        <dbReference type="ChEBI" id="CHEBI:22390"/>
    </ligand>
</feature>
<dbReference type="PANTHER" id="PTHR11073:SF2">
    <property type="entry name" value="CALRETICULIN"/>
    <property type="match status" value="1"/>
</dbReference>
<dbReference type="EMBL" id="KQ964543">
    <property type="protein sequence ID" value="KXN69228.1"/>
    <property type="molecule type" value="Genomic_DNA"/>
</dbReference>
<dbReference type="InterPro" id="IPR018124">
    <property type="entry name" value="Calret/calnex_CS"/>
</dbReference>
<dbReference type="InterPro" id="IPR009033">
    <property type="entry name" value="Calreticulin/calnexin_P_dom_sf"/>
</dbReference>
<evidence type="ECO:0000256" key="6">
    <source>
        <dbReference type="ARBA" id="ARBA00022737"/>
    </source>
</evidence>
<evidence type="ECO:0000256" key="5">
    <source>
        <dbReference type="ARBA" id="ARBA00022734"/>
    </source>
</evidence>
<keyword evidence="6" id="KW-0677">Repeat</keyword>
<evidence type="ECO:0000256" key="2">
    <source>
        <dbReference type="ARBA" id="ARBA00010983"/>
    </source>
</evidence>
<sequence>MNKLTFISSLLLSAISGKVYFEETFSGSKIPKKWVQSEAKEDYGEFKIGAGEFFGDEKESNGLQTSQDARFYSISAEFDSPLDNTKKDLVVQFSAKFEKSIECGGGYVKVLEKLDQKQFKDDSEYNVMFGPDICGSDRKVHAIINYKGENHLINKHVDVPDDSFSHQYTLIISPDQTYKVLVDNEESASGNITEDWSVLPPKEIDDASDKKPEDWVEDAMIVDPEDKKPKDWVDGPETIVDPEAEKPEDWDDDADGEWEAPLVPNPDYKGEWEAKKIPNPDYKGEWAPKKIPNPEFKEDDSIGKYTSNYIGFDLWQVKSGSIFDDILVTDDVEYAKEFSEKHFVAKQAAEKEAKKVADEEAEKKVEEERKKAEEEAEKKKAEEAEDAEEGEEVEEKEESKDDAEDEEL</sequence>
<evidence type="ECO:0000256" key="7">
    <source>
        <dbReference type="ARBA" id="ARBA00022824"/>
    </source>
</evidence>
<dbReference type="InterPro" id="IPR001580">
    <property type="entry name" value="Calret/calnex"/>
</dbReference>
<dbReference type="FunFam" id="2.10.250.10:FF:000002">
    <property type="entry name" value="Calreticulin"/>
    <property type="match status" value="1"/>
</dbReference>
<evidence type="ECO:0000256" key="1">
    <source>
        <dbReference type="ARBA" id="ARBA00004319"/>
    </source>
</evidence>
<dbReference type="InterPro" id="IPR009169">
    <property type="entry name" value="Calreticulin"/>
</dbReference>
<dbReference type="GO" id="GO:0005509">
    <property type="term" value="F:calcium ion binding"/>
    <property type="evidence" value="ECO:0007669"/>
    <property type="project" value="InterPro"/>
</dbReference>
<dbReference type="GO" id="GO:0005789">
    <property type="term" value="C:endoplasmic reticulum membrane"/>
    <property type="evidence" value="ECO:0007669"/>
    <property type="project" value="TreeGrafter"/>
</dbReference>
<dbReference type="PROSITE" id="PS00805">
    <property type="entry name" value="CALRETICULIN_REPEAT"/>
    <property type="match status" value="1"/>
</dbReference>
<dbReference type="AlphaFoldDB" id="A0A137P2P8"/>
<keyword evidence="5" id="KW-0430">Lectin</keyword>
<feature type="binding site" evidence="12">
    <location>
        <position position="313"/>
    </location>
    <ligand>
        <name>an alpha-D-glucoside</name>
        <dbReference type="ChEBI" id="CHEBI:22390"/>
    </ligand>
</feature>
<dbReference type="PROSITE" id="PS00804">
    <property type="entry name" value="CALRETICULIN_2"/>
    <property type="match status" value="1"/>
</dbReference>
<feature type="region of interest" description="Disordered" evidence="15">
    <location>
        <begin position="345"/>
        <end position="408"/>
    </location>
</feature>
<evidence type="ECO:0000256" key="3">
    <source>
        <dbReference type="ARBA" id="ARBA00022723"/>
    </source>
</evidence>
<dbReference type="Pfam" id="PF00262">
    <property type="entry name" value="Calreticulin"/>
    <property type="match status" value="2"/>
</dbReference>
<feature type="disulfide bond" evidence="13">
    <location>
        <begin position="103"/>
        <end position="134"/>
    </location>
</feature>
<feature type="compositionally biased region" description="Basic and acidic residues" evidence="15">
    <location>
        <begin position="345"/>
        <end position="382"/>
    </location>
</feature>
<evidence type="ECO:0000256" key="12">
    <source>
        <dbReference type="PIRSR" id="PIRSR002356-1"/>
    </source>
</evidence>
<keyword evidence="9" id="KW-0106">Calcium</keyword>
<dbReference type="Proteomes" id="UP000070444">
    <property type="component" value="Unassembled WGS sequence"/>
</dbReference>
<dbReference type="SUPFAM" id="SSF63887">
    <property type="entry name" value="P-domain of calnexin/calreticulin"/>
    <property type="match status" value="1"/>
</dbReference>
<protein>
    <recommendedName>
        <fullName evidence="11">Calreticulin</fullName>
    </recommendedName>
</protein>
<evidence type="ECO:0000256" key="14">
    <source>
        <dbReference type="RuleBase" id="RU362126"/>
    </source>
</evidence>
<dbReference type="PROSITE" id="PS00803">
    <property type="entry name" value="CALRETICULIN_1"/>
    <property type="match status" value="1"/>
</dbReference>
<evidence type="ECO:0000256" key="11">
    <source>
        <dbReference type="PIRNR" id="PIRNR002356"/>
    </source>
</evidence>
<keyword evidence="7 11" id="KW-0256">Endoplasmic reticulum</keyword>
<feature type="binding site" evidence="12">
    <location>
        <position position="132"/>
    </location>
    <ligand>
        <name>an alpha-D-glucoside</name>
        <dbReference type="ChEBI" id="CHEBI:22390"/>
    </ligand>
</feature>
<feature type="compositionally biased region" description="Acidic residues" evidence="15">
    <location>
        <begin position="240"/>
        <end position="258"/>
    </location>
</feature>
<dbReference type="OrthoDB" id="1938156at2759"/>
<feature type="signal peptide" evidence="14">
    <location>
        <begin position="1"/>
        <end position="21"/>
    </location>
</feature>
<dbReference type="GO" id="GO:0005788">
    <property type="term" value="C:endoplasmic reticulum lumen"/>
    <property type="evidence" value="ECO:0007669"/>
    <property type="project" value="UniProtKB-SubCell"/>
</dbReference>
<evidence type="ECO:0000256" key="15">
    <source>
        <dbReference type="SAM" id="MobiDB-lite"/>
    </source>
</evidence>
<dbReference type="GO" id="GO:0036503">
    <property type="term" value="P:ERAD pathway"/>
    <property type="evidence" value="ECO:0007669"/>
    <property type="project" value="TreeGrafter"/>
</dbReference>
<keyword evidence="3" id="KW-0479">Metal-binding</keyword>
<feature type="compositionally biased region" description="Basic and acidic residues" evidence="15">
    <location>
        <begin position="202"/>
        <end position="212"/>
    </location>
</feature>
<dbReference type="SUPFAM" id="SSF49899">
    <property type="entry name" value="Concanavalin A-like lectins/glucanases"/>
    <property type="match status" value="1"/>
</dbReference>
<feature type="binding site" evidence="12">
    <location>
        <position position="109"/>
    </location>
    <ligand>
        <name>an alpha-D-glucoside</name>
        <dbReference type="ChEBI" id="CHEBI:22390"/>
    </ligand>
</feature>
<dbReference type="STRING" id="796925.A0A137P2P8"/>
<keyword evidence="13" id="KW-1015">Disulfide bond</keyword>
<dbReference type="OMA" id="KRDEICA"/>
<feature type="region of interest" description="Disordered" evidence="15">
    <location>
        <begin position="190"/>
        <end position="212"/>
    </location>
</feature>
<evidence type="ECO:0000256" key="4">
    <source>
        <dbReference type="ARBA" id="ARBA00022729"/>
    </source>
</evidence>
<evidence type="ECO:0000313" key="16">
    <source>
        <dbReference type="EMBL" id="KXN69228.1"/>
    </source>
</evidence>
<evidence type="ECO:0000256" key="8">
    <source>
        <dbReference type="ARBA" id="ARBA00022833"/>
    </source>
</evidence>
<feature type="compositionally biased region" description="Basic and acidic residues" evidence="15">
    <location>
        <begin position="268"/>
        <end position="288"/>
    </location>
</feature>
<comment type="subcellular location">
    <subcellularLocation>
        <location evidence="1 11">Endoplasmic reticulum lumen</location>
    </subcellularLocation>
</comment>
<name>A0A137P2P8_CONC2</name>
<keyword evidence="8" id="KW-0862">Zinc</keyword>
<dbReference type="PRINTS" id="PR00626">
    <property type="entry name" value="CALRETICULIN"/>
</dbReference>
<dbReference type="PIRSF" id="PIRSF002356">
    <property type="entry name" value="Calreticulin"/>
    <property type="match status" value="1"/>
</dbReference>
<feature type="chain" id="PRO_5007230181" description="Calreticulin" evidence="14">
    <location>
        <begin position="22"/>
        <end position="408"/>
    </location>
</feature>
<dbReference type="Gene3D" id="2.60.120.200">
    <property type="match status" value="1"/>
</dbReference>
<keyword evidence="17" id="KW-1185">Reference proteome</keyword>
<reference evidence="16 17" key="1">
    <citation type="journal article" date="2015" name="Genome Biol. Evol.">
        <title>Phylogenomic analyses indicate that early fungi evolved digesting cell walls of algal ancestors of land plants.</title>
        <authorList>
            <person name="Chang Y."/>
            <person name="Wang S."/>
            <person name="Sekimoto S."/>
            <person name="Aerts A.L."/>
            <person name="Choi C."/>
            <person name="Clum A."/>
            <person name="LaButti K.M."/>
            <person name="Lindquist E.A."/>
            <person name="Yee Ngan C."/>
            <person name="Ohm R.A."/>
            <person name="Salamov A.A."/>
            <person name="Grigoriev I.V."/>
            <person name="Spatafora J.W."/>
            <person name="Berbee M.L."/>
        </authorList>
    </citation>
    <scope>NUCLEOTIDE SEQUENCE [LARGE SCALE GENOMIC DNA]</scope>
    <source>
        <strain evidence="16 17">NRRL 28638</strain>
    </source>
</reference>
<evidence type="ECO:0000313" key="17">
    <source>
        <dbReference type="Proteomes" id="UP000070444"/>
    </source>
</evidence>
<accession>A0A137P2P8</accession>
<comment type="similarity">
    <text evidence="2 11 14">Belongs to the calreticulin family.</text>
</comment>
<dbReference type="GO" id="GO:0006457">
    <property type="term" value="P:protein folding"/>
    <property type="evidence" value="ECO:0007669"/>
    <property type="project" value="InterPro"/>
</dbReference>
<keyword evidence="10 11" id="KW-0143">Chaperone</keyword>
<feature type="region of interest" description="Disordered" evidence="15">
    <location>
        <begin position="226"/>
        <end position="300"/>
    </location>
</feature>
<feature type="binding site" evidence="12">
    <location>
        <position position="107"/>
    </location>
    <ligand>
        <name>an alpha-D-glucoside</name>
        <dbReference type="ChEBI" id="CHEBI:22390"/>
    </ligand>
</feature>
<feature type="compositionally biased region" description="Acidic residues" evidence="15">
    <location>
        <begin position="383"/>
        <end position="408"/>
    </location>
</feature>
<dbReference type="PANTHER" id="PTHR11073">
    <property type="entry name" value="CALRETICULIN AND CALNEXIN"/>
    <property type="match status" value="1"/>
</dbReference>
<evidence type="ECO:0000256" key="13">
    <source>
        <dbReference type="PIRSR" id="PIRSR002356-3"/>
    </source>
</evidence>
<dbReference type="GO" id="GO:0051082">
    <property type="term" value="F:unfolded protein binding"/>
    <property type="evidence" value="ECO:0007669"/>
    <property type="project" value="InterPro"/>
</dbReference>
<proteinExistence type="inferred from homology"/>
<organism evidence="16 17">
    <name type="scientific">Conidiobolus coronatus (strain ATCC 28846 / CBS 209.66 / NRRL 28638)</name>
    <name type="common">Delacroixia coronata</name>
    <dbReference type="NCBI Taxonomy" id="796925"/>
    <lineage>
        <taxon>Eukaryota</taxon>
        <taxon>Fungi</taxon>
        <taxon>Fungi incertae sedis</taxon>
        <taxon>Zoopagomycota</taxon>
        <taxon>Entomophthoromycotina</taxon>
        <taxon>Entomophthoromycetes</taxon>
        <taxon>Entomophthorales</taxon>
        <taxon>Ancylistaceae</taxon>
        <taxon>Conidiobolus</taxon>
    </lineage>
</organism>
<keyword evidence="4 14" id="KW-0732">Signal</keyword>
<gene>
    <name evidence="16" type="ORF">CONCODRAFT_59564</name>
</gene>
<dbReference type="Gene3D" id="2.10.250.10">
    <property type="entry name" value="Calreticulin/calnexin, P domain"/>
    <property type="match status" value="1"/>
</dbReference>